<dbReference type="InterPro" id="IPR001806">
    <property type="entry name" value="Small_GTPase"/>
</dbReference>
<keyword evidence="5" id="KW-1185">Reference proteome</keyword>
<accession>A0A183T6H0</accession>
<dbReference type="PANTHER" id="PTHR47977">
    <property type="entry name" value="RAS-RELATED PROTEIN RAB"/>
    <property type="match status" value="1"/>
</dbReference>
<gene>
    <name evidence="4" type="ORF">SSLN_LOCUS12068</name>
</gene>
<feature type="region of interest" description="Disordered" evidence="3">
    <location>
        <begin position="185"/>
        <end position="215"/>
    </location>
</feature>
<dbReference type="PRINTS" id="PR00449">
    <property type="entry name" value="RASTRNSFRMNG"/>
</dbReference>
<feature type="region of interest" description="Disordered" evidence="3">
    <location>
        <begin position="233"/>
        <end position="290"/>
    </location>
</feature>
<dbReference type="InterPro" id="IPR050227">
    <property type="entry name" value="Rab"/>
</dbReference>
<dbReference type="InterPro" id="IPR005225">
    <property type="entry name" value="Small_GTP-bd"/>
</dbReference>
<dbReference type="STRING" id="70667.A0A183T6H0"/>
<dbReference type="PROSITE" id="PS51419">
    <property type="entry name" value="RAB"/>
    <property type="match status" value="1"/>
</dbReference>
<dbReference type="OrthoDB" id="413584at2759"/>
<name>A0A183T6H0_SCHSO</name>
<evidence type="ECO:0000313" key="5">
    <source>
        <dbReference type="Proteomes" id="UP000275846"/>
    </source>
</evidence>
<dbReference type="GO" id="GO:0003924">
    <property type="term" value="F:GTPase activity"/>
    <property type="evidence" value="ECO:0007669"/>
    <property type="project" value="InterPro"/>
</dbReference>
<protein>
    <submittedName>
        <fullName evidence="6">GTP-binding protein</fullName>
    </submittedName>
</protein>
<feature type="compositionally biased region" description="Basic residues" evidence="3">
    <location>
        <begin position="280"/>
        <end position="290"/>
    </location>
</feature>
<evidence type="ECO:0000256" key="2">
    <source>
        <dbReference type="ARBA" id="ARBA00023134"/>
    </source>
</evidence>
<evidence type="ECO:0000256" key="1">
    <source>
        <dbReference type="ARBA" id="ARBA00022741"/>
    </source>
</evidence>
<dbReference type="CDD" id="cd00154">
    <property type="entry name" value="Rab"/>
    <property type="match status" value="1"/>
</dbReference>
<dbReference type="SUPFAM" id="SSF52540">
    <property type="entry name" value="P-loop containing nucleoside triphosphate hydrolases"/>
    <property type="match status" value="1"/>
</dbReference>
<dbReference type="SMART" id="SM00173">
    <property type="entry name" value="RAS"/>
    <property type="match status" value="1"/>
</dbReference>
<dbReference type="SMART" id="SM00175">
    <property type="entry name" value="RAB"/>
    <property type="match status" value="1"/>
</dbReference>
<reference evidence="6" key="1">
    <citation type="submission" date="2016-06" db="UniProtKB">
        <authorList>
            <consortium name="WormBaseParasite"/>
        </authorList>
    </citation>
    <scope>IDENTIFICATION</scope>
</reference>
<evidence type="ECO:0000256" key="3">
    <source>
        <dbReference type="SAM" id="MobiDB-lite"/>
    </source>
</evidence>
<keyword evidence="2" id="KW-0342">GTP-binding</keyword>
<dbReference type="PROSITE" id="PS51421">
    <property type="entry name" value="RAS"/>
    <property type="match status" value="1"/>
</dbReference>
<reference evidence="4 5" key="2">
    <citation type="submission" date="2018-11" db="EMBL/GenBank/DDBJ databases">
        <authorList>
            <consortium name="Pathogen Informatics"/>
        </authorList>
    </citation>
    <scope>NUCLEOTIDE SEQUENCE [LARGE SCALE GENOMIC DNA]</scope>
    <source>
        <strain evidence="4 5">NST_G2</strain>
    </source>
</reference>
<dbReference type="WBParaSite" id="SSLN_0001251901-mRNA-1">
    <property type="protein sequence ID" value="SSLN_0001251901-mRNA-1"/>
    <property type="gene ID" value="SSLN_0001251901"/>
</dbReference>
<dbReference type="Gene3D" id="3.40.50.300">
    <property type="entry name" value="P-loop containing nucleotide triphosphate hydrolases"/>
    <property type="match status" value="1"/>
</dbReference>
<evidence type="ECO:0000313" key="6">
    <source>
        <dbReference type="WBParaSite" id="SSLN_0001251901-mRNA-1"/>
    </source>
</evidence>
<dbReference type="SMART" id="SM00174">
    <property type="entry name" value="RHO"/>
    <property type="match status" value="1"/>
</dbReference>
<dbReference type="NCBIfam" id="TIGR00231">
    <property type="entry name" value="small_GTP"/>
    <property type="match status" value="1"/>
</dbReference>
<organism evidence="6">
    <name type="scientific">Schistocephalus solidus</name>
    <name type="common">Tapeworm</name>
    <dbReference type="NCBI Taxonomy" id="70667"/>
    <lineage>
        <taxon>Eukaryota</taxon>
        <taxon>Metazoa</taxon>
        <taxon>Spiralia</taxon>
        <taxon>Lophotrochozoa</taxon>
        <taxon>Platyhelminthes</taxon>
        <taxon>Cestoda</taxon>
        <taxon>Eucestoda</taxon>
        <taxon>Diphyllobothriidea</taxon>
        <taxon>Diphyllobothriidae</taxon>
        <taxon>Schistocephalus</taxon>
    </lineage>
</organism>
<proteinExistence type="predicted"/>
<evidence type="ECO:0000313" key="4">
    <source>
        <dbReference type="EMBL" id="VDL98453.1"/>
    </source>
</evidence>
<dbReference type="AlphaFoldDB" id="A0A183T6H0"/>
<dbReference type="Proteomes" id="UP000275846">
    <property type="component" value="Unassembled WGS sequence"/>
</dbReference>
<dbReference type="InterPro" id="IPR027417">
    <property type="entry name" value="P-loop_NTPase"/>
</dbReference>
<dbReference type="EMBL" id="UYSU01037002">
    <property type="protein sequence ID" value="VDL98453.1"/>
    <property type="molecule type" value="Genomic_DNA"/>
</dbReference>
<sequence length="290" mass="32334">MSKNTPDPDSDPDQMLTTGASVFKIFVVGSSGVGKTSVVQRFCNNLFSQNYQETIGVEFQIKTILMESRPYVLQLWDTAGQSRFRSLILQCGKKADGLVFVYDPCKQESLDDFNIWMTYFMDTLNSKTKGRISEPGRQSAVMILANKADLVAVPETSYLAASNQEPISPGLDKWEKYPIFKQGLQLAKARPPRRNPEGSASGGPDSQRVREAKERLRGLRGYKSVFEREGERERGFAVDAIGESAGEGHVSTRARARGQRSPTGRPADQPANQPTLRPREHLRHPRRLAS</sequence>
<dbReference type="FunFam" id="3.40.50.300:FF:001447">
    <property type="entry name" value="Ras-related protein Rab-1B"/>
    <property type="match status" value="1"/>
</dbReference>
<dbReference type="Pfam" id="PF00071">
    <property type="entry name" value="Ras"/>
    <property type="match status" value="1"/>
</dbReference>
<dbReference type="GO" id="GO:0005525">
    <property type="term" value="F:GTP binding"/>
    <property type="evidence" value="ECO:0007669"/>
    <property type="project" value="UniProtKB-KW"/>
</dbReference>
<keyword evidence="1" id="KW-0547">Nucleotide-binding</keyword>